<dbReference type="FunFam" id="2.40.50.140:FF:000039">
    <property type="entry name" value="30S ribosomal protein S1"/>
    <property type="match status" value="1"/>
</dbReference>
<feature type="domain" description="S1 motif" evidence="8">
    <location>
        <begin position="207"/>
        <end position="275"/>
    </location>
</feature>
<comment type="similarity">
    <text evidence="1">Belongs to the bacterial ribosomal protein bS1 family.</text>
</comment>
<dbReference type="EMBL" id="RJJQ01000002">
    <property type="protein sequence ID" value="RNI24610.1"/>
    <property type="molecule type" value="Genomic_DNA"/>
</dbReference>
<sequence length="494" mass="54154">MTATTTSPVAINDIGSEEELLAAIDATIKHFNDGDIVDGVIVKVDRDEVLLDIGYKTEGVIPSRELSIKHDVDPGEVVAVGDEVEALVLQKEDKEGRLILSKKRAQYERAWGTIEQIKEEDGVVTGTVIEVVKGGLILDIGLRGFLPASLVEMRRVRDLQPYVGKQIEAKIIELDKNRNNVVLSRRAWLEQTQSEVRTTFLKELQKGQVRSGVVSSIVNFGAFVDLGGVDGLVHVSELSWKHIDHPSEVVEVGDEVTVQVLDVDMDRERVSLSLKATQEDPWQHFARTHAIGQVVPGKVTKLVPFGAFVRVEDGIEGLVHISELAERHVELPEQVVQVGQEIFVKVIDIDLERRRISLSLKQANDDAAAATEFDPTLYGMAAEYDEQGNYKYPEGFDAESGEWLEGFETQREKWEKQYAEAHARYEAHQAQIEQARKDDAEAAASAATGGTSYSSESSDSGSSSSSSSLPAAPAEGTLASDEALAALREKLTGN</sequence>
<evidence type="ECO:0000256" key="5">
    <source>
        <dbReference type="ARBA" id="ARBA00035293"/>
    </source>
</evidence>
<keyword evidence="3 9" id="KW-0689">Ribosomal protein</keyword>
<dbReference type="CDD" id="cd05688">
    <property type="entry name" value="S1_RPS1_repeat_ec3"/>
    <property type="match status" value="1"/>
</dbReference>
<comment type="caution">
    <text evidence="9">The sequence shown here is derived from an EMBL/GenBank/DDBJ whole genome shotgun (WGS) entry which is preliminary data.</text>
</comment>
<dbReference type="PRINTS" id="PR00681">
    <property type="entry name" value="RIBOSOMALS1"/>
</dbReference>
<evidence type="ECO:0000259" key="8">
    <source>
        <dbReference type="PROSITE" id="PS50126"/>
    </source>
</evidence>
<dbReference type="CDD" id="cd04465">
    <property type="entry name" value="S1_RPS1_repeat_ec2_hs2"/>
    <property type="match status" value="1"/>
</dbReference>
<feature type="domain" description="S1 motif" evidence="8">
    <location>
        <begin position="292"/>
        <end position="361"/>
    </location>
</feature>
<dbReference type="GO" id="GO:0005840">
    <property type="term" value="C:ribosome"/>
    <property type="evidence" value="ECO:0007669"/>
    <property type="project" value="UniProtKB-KW"/>
</dbReference>
<keyword evidence="10" id="KW-1185">Reference proteome</keyword>
<reference evidence="9 10" key="1">
    <citation type="submission" date="2018-11" db="EMBL/GenBank/DDBJ databases">
        <title>Draft genome of Simplicispira Flexivirga sp. BO-16.</title>
        <authorList>
            <person name="Im W.T."/>
        </authorList>
    </citation>
    <scope>NUCLEOTIDE SEQUENCE [LARGE SCALE GENOMIC DNA]</scope>
    <source>
        <strain evidence="9 10">BO-16</strain>
    </source>
</reference>
<dbReference type="PANTHER" id="PTHR10724">
    <property type="entry name" value="30S RIBOSOMAL PROTEIN S1"/>
    <property type="match status" value="1"/>
</dbReference>
<dbReference type="OrthoDB" id="9804077at2"/>
<evidence type="ECO:0000256" key="7">
    <source>
        <dbReference type="SAM" id="MobiDB-lite"/>
    </source>
</evidence>
<organism evidence="9 10">
    <name type="scientific">Flexivirga caeni</name>
    <dbReference type="NCBI Taxonomy" id="2294115"/>
    <lineage>
        <taxon>Bacteria</taxon>
        <taxon>Bacillati</taxon>
        <taxon>Actinomycetota</taxon>
        <taxon>Actinomycetes</taxon>
        <taxon>Micrococcales</taxon>
        <taxon>Dermacoccaceae</taxon>
        <taxon>Flexivirga</taxon>
    </lineage>
</organism>
<dbReference type="InterPro" id="IPR050437">
    <property type="entry name" value="Ribos_protein_bS1-like"/>
</dbReference>
<evidence type="ECO:0000256" key="1">
    <source>
        <dbReference type="ARBA" id="ARBA00006767"/>
    </source>
</evidence>
<keyword evidence="2" id="KW-0694">RNA-binding</keyword>
<evidence type="ECO:0000313" key="10">
    <source>
        <dbReference type="Proteomes" id="UP000271678"/>
    </source>
</evidence>
<dbReference type="Pfam" id="PF00575">
    <property type="entry name" value="S1"/>
    <property type="match status" value="4"/>
</dbReference>
<dbReference type="InterPro" id="IPR035104">
    <property type="entry name" value="Ribosomal_protein_S1-like"/>
</dbReference>
<gene>
    <name evidence="9" type="ORF">EFY87_02525</name>
</gene>
<dbReference type="GO" id="GO:0006412">
    <property type="term" value="P:translation"/>
    <property type="evidence" value="ECO:0007669"/>
    <property type="project" value="TreeGrafter"/>
</dbReference>
<dbReference type="PANTHER" id="PTHR10724:SF7">
    <property type="entry name" value="SMALL RIBOSOMAL SUBUNIT PROTEIN BS1C"/>
    <property type="match status" value="1"/>
</dbReference>
<evidence type="ECO:0000256" key="6">
    <source>
        <dbReference type="ARBA" id="ARBA00035517"/>
    </source>
</evidence>
<evidence type="ECO:0000256" key="2">
    <source>
        <dbReference type="ARBA" id="ARBA00022884"/>
    </source>
</evidence>
<evidence type="ECO:0000256" key="4">
    <source>
        <dbReference type="ARBA" id="ARBA00023274"/>
    </source>
</evidence>
<dbReference type="Gene3D" id="2.40.50.140">
    <property type="entry name" value="Nucleic acid-binding proteins"/>
    <property type="match status" value="4"/>
</dbReference>
<evidence type="ECO:0000256" key="3">
    <source>
        <dbReference type="ARBA" id="ARBA00022980"/>
    </source>
</evidence>
<proteinExistence type="inferred from homology"/>
<dbReference type="Proteomes" id="UP000271678">
    <property type="component" value="Unassembled WGS sequence"/>
</dbReference>
<protein>
    <recommendedName>
        <fullName evidence="5">Small ribosomal subunit protein bS1</fullName>
    </recommendedName>
    <alternativeName>
        <fullName evidence="6">30S ribosomal protein S1</fullName>
    </alternativeName>
</protein>
<feature type="domain" description="S1 motif" evidence="8">
    <location>
        <begin position="34"/>
        <end position="103"/>
    </location>
</feature>
<feature type="domain" description="S1 motif" evidence="8">
    <location>
        <begin position="121"/>
        <end position="186"/>
    </location>
</feature>
<name>A0A3M9MGC4_9MICO</name>
<dbReference type="FunFam" id="2.40.50.140:FF:000035">
    <property type="entry name" value="30S ribosomal protein S1"/>
    <property type="match status" value="1"/>
</dbReference>
<dbReference type="FunFam" id="2.40.50.140:FF:000031">
    <property type="entry name" value="30S ribosomal protein S1"/>
    <property type="match status" value="1"/>
</dbReference>
<feature type="compositionally biased region" description="Low complexity" evidence="7">
    <location>
        <begin position="442"/>
        <end position="475"/>
    </location>
</feature>
<keyword evidence="4" id="KW-0687">Ribonucleoprotein</keyword>
<feature type="region of interest" description="Disordered" evidence="7">
    <location>
        <begin position="431"/>
        <end position="481"/>
    </location>
</feature>
<dbReference type="GO" id="GO:0003735">
    <property type="term" value="F:structural constituent of ribosome"/>
    <property type="evidence" value="ECO:0007669"/>
    <property type="project" value="TreeGrafter"/>
</dbReference>
<dbReference type="FunFam" id="2.40.50.140:FF:000013">
    <property type="entry name" value="30S ribosomal protein S1"/>
    <property type="match status" value="1"/>
</dbReference>
<dbReference type="SMART" id="SM00316">
    <property type="entry name" value="S1"/>
    <property type="match status" value="4"/>
</dbReference>
<dbReference type="InterPro" id="IPR012340">
    <property type="entry name" value="NA-bd_OB-fold"/>
</dbReference>
<accession>A0A3M9MGC4</accession>
<dbReference type="RefSeq" id="WP_123269904.1">
    <property type="nucleotide sequence ID" value="NZ_RJJQ01000002.1"/>
</dbReference>
<dbReference type="InterPro" id="IPR003029">
    <property type="entry name" value="S1_domain"/>
</dbReference>
<dbReference type="GO" id="GO:1990904">
    <property type="term" value="C:ribonucleoprotein complex"/>
    <property type="evidence" value="ECO:0007669"/>
    <property type="project" value="UniProtKB-KW"/>
</dbReference>
<dbReference type="SUPFAM" id="SSF50249">
    <property type="entry name" value="Nucleic acid-binding proteins"/>
    <property type="match status" value="4"/>
</dbReference>
<dbReference type="NCBIfam" id="NF005911">
    <property type="entry name" value="PRK07899.1"/>
    <property type="match status" value="1"/>
</dbReference>
<dbReference type="GO" id="GO:0003729">
    <property type="term" value="F:mRNA binding"/>
    <property type="evidence" value="ECO:0007669"/>
    <property type="project" value="TreeGrafter"/>
</dbReference>
<dbReference type="PROSITE" id="PS50126">
    <property type="entry name" value="S1"/>
    <property type="match status" value="4"/>
</dbReference>
<evidence type="ECO:0000313" key="9">
    <source>
        <dbReference type="EMBL" id="RNI24610.1"/>
    </source>
</evidence>
<dbReference type="CDD" id="cd05687">
    <property type="entry name" value="S1_RPS1_repeat_ec1_hs1"/>
    <property type="match status" value="1"/>
</dbReference>
<dbReference type="AlphaFoldDB" id="A0A3M9MGC4"/>
<dbReference type="NCBIfam" id="NF005208">
    <property type="entry name" value="PRK06676.1"/>
    <property type="match status" value="1"/>
</dbReference>